<dbReference type="Proteomes" id="UP000789390">
    <property type="component" value="Unassembled WGS sequence"/>
</dbReference>
<reference evidence="1" key="1">
    <citation type="submission" date="2021-11" db="EMBL/GenBank/DDBJ databases">
        <authorList>
            <person name="Schell T."/>
        </authorList>
    </citation>
    <scope>NUCLEOTIDE SEQUENCE</scope>
    <source>
        <strain evidence="1">M5</strain>
    </source>
</reference>
<evidence type="ECO:0000313" key="2">
    <source>
        <dbReference type="Proteomes" id="UP000789390"/>
    </source>
</evidence>
<accession>A0A8J2WLT6</accession>
<dbReference type="OrthoDB" id="28868at2759"/>
<gene>
    <name evidence="1" type="ORF">DGAL_LOCUS14485</name>
</gene>
<name>A0A8J2WLT6_9CRUS</name>
<protein>
    <submittedName>
        <fullName evidence="1">Uncharacterized protein</fullName>
    </submittedName>
</protein>
<dbReference type="EMBL" id="CAKKLH010000308">
    <property type="protein sequence ID" value="CAH0110878.1"/>
    <property type="molecule type" value="Genomic_DNA"/>
</dbReference>
<dbReference type="AlphaFoldDB" id="A0A8J2WLT6"/>
<keyword evidence="2" id="KW-1185">Reference proteome</keyword>
<organism evidence="1 2">
    <name type="scientific">Daphnia galeata</name>
    <dbReference type="NCBI Taxonomy" id="27404"/>
    <lineage>
        <taxon>Eukaryota</taxon>
        <taxon>Metazoa</taxon>
        <taxon>Ecdysozoa</taxon>
        <taxon>Arthropoda</taxon>
        <taxon>Crustacea</taxon>
        <taxon>Branchiopoda</taxon>
        <taxon>Diplostraca</taxon>
        <taxon>Cladocera</taxon>
        <taxon>Anomopoda</taxon>
        <taxon>Daphniidae</taxon>
        <taxon>Daphnia</taxon>
    </lineage>
</organism>
<comment type="caution">
    <text evidence="1">The sequence shown here is derived from an EMBL/GenBank/DDBJ whole genome shotgun (WGS) entry which is preliminary data.</text>
</comment>
<evidence type="ECO:0000313" key="1">
    <source>
        <dbReference type="EMBL" id="CAH0110878.1"/>
    </source>
</evidence>
<sequence>MFINRRWGKKCYQLEEKYKVTCWMERMVLRLSLTQEVKETVKKRMSSVCYPLGEVAVSMDPVNKWIIAGSDHSKILLKLNFVNCYPNLKCKNSNLSLKYYAKVLSDSLWIKMLDQKWKDYLSQLESQKSLLDGALLFSQSLQGSYMCPPNVEPLLIVIIERVKQLVAEMENNAFALKTTANNTKNAKKTRLCVGKKERRCNINKYCLPKKLQEGLVYDVSQSTVMMPNTF</sequence>
<proteinExistence type="predicted"/>